<evidence type="ECO:0000256" key="6">
    <source>
        <dbReference type="PROSITE-ProRule" id="PRU00552"/>
    </source>
</evidence>
<evidence type="ECO:0000256" key="2">
    <source>
        <dbReference type="ARBA" id="ARBA00022741"/>
    </source>
</evidence>
<dbReference type="InterPro" id="IPR050079">
    <property type="entry name" value="DEAD_box_RNA_helicase"/>
</dbReference>
<evidence type="ECO:0000256" key="7">
    <source>
        <dbReference type="RuleBase" id="RU000492"/>
    </source>
</evidence>
<feature type="region of interest" description="Disordered" evidence="8">
    <location>
        <begin position="516"/>
        <end position="546"/>
    </location>
</feature>
<dbReference type="SUPFAM" id="SSF52540">
    <property type="entry name" value="P-loop containing nucleoside triphosphate hydrolases"/>
    <property type="match status" value="1"/>
</dbReference>
<dbReference type="InterPro" id="IPR014014">
    <property type="entry name" value="RNA_helicase_DEAD_Q_motif"/>
</dbReference>
<dbReference type="InterPro" id="IPR000629">
    <property type="entry name" value="RNA-helicase_DEAD-box_CS"/>
</dbReference>
<evidence type="ECO:0000259" key="10">
    <source>
        <dbReference type="PROSITE" id="PS51194"/>
    </source>
</evidence>
<organism evidence="12 13">
    <name type="scientific">Spodoptera litura</name>
    <name type="common">Asian cotton leafworm</name>
    <dbReference type="NCBI Taxonomy" id="69820"/>
    <lineage>
        <taxon>Eukaryota</taxon>
        <taxon>Metazoa</taxon>
        <taxon>Ecdysozoa</taxon>
        <taxon>Arthropoda</taxon>
        <taxon>Hexapoda</taxon>
        <taxon>Insecta</taxon>
        <taxon>Pterygota</taxon>
        <taxon>Neoptera</taxon>
        <taxon>Endopterygota</taxon>
        <taxon>Lepidoptera</taxon>
        <taxon>Glossata</taxon>
        <taxon>Ditrysia</taxon>
        <taxon>Noctuoidea</taxon>
        <taxon>Noctuidae</taxon>
        <taxon>Amphipyrinae</taxon>
        <taxon>Spodoptera</taxon>
    </lineage>
</organism>
<dbReference type="GeneID" id="111354538"/>
<dbReference type="GO" id="GO:0005524">
    <property type="term" value="F:ATP binding"/>
    <property type="evidence" value="ECO:0007669"/>
    <property type="project" value="UniProtKB-KW"/>
</dbReference>
<feature type="domain" description="DEAD-box RNA helicase Q" evidence="11">
    <location>
        <begin position="7"/>
        <end position="35"/>
    </location>
</feature>
<dbReference type="CDD" id="cd17955">
    <property type="entry name" value="DEADc_DDX49"/>
    <property type="match status" value="1"/>
</dbReference>
<dbReference type="SMART" id="SM00487">
    <property type="entry name" value="DEXDc"/>
    <property type="match status" value="1"/>
</dbReference>
<feature type="domain" description="Helicase C-terminal" evidence="10">
    <location>
        <begin position="238"/>
        <end position="386"/>
    </location>
</feature>
<dbReference type="GO" id="GO:0010468">
    <property type="term" value="P:regulation of gene expression"/>
    <property type="evidence" value="ECO:0007669"/>
    <property type="project" value="UniProtKB-ARBA"/>
</dbReference>
<name>A0A9J7IS35_SPOLT</name>
<keyword evidence="12" id="KW-1185">Reference proteome</keyword>
<dbReference type="RefSeq" id="XP_022823829.1">
    <property type="nucleotide sequence ID" value="XM_022968061.1"/>
</dbReference>
<proteinExistence type="inferred from homology"/>
<dbReference type="Gene3D" id="3.40.50.300">
    <property type="entry name" value="P-loop containing nucleotide triphosphate hydrolases"/>
    <property type="match status" value="2"/>
</dbReference>
<dbReference type="PROSITE" id="PS00039">
    <property type="entry name" value="DEAD_ATP_HELICASE"/>
    <property type="match status" value="1"/>
</dbReference>
<keyword evidence="4 7" id="KW-0347">Helicase</keyword>
<evidence type="ECO:0000256" key="1">
    <source>
        <dbReference type="ARBA" id="ARBA00012552"/>
    </source>
</evidence>
<gene>
    <name evidence="13" type="primary">LOC111354538</name>
</gene>
<dbReference type="AlphaFoldDB" id="A0A9J7IS35"/>
<evidence type="ECO:0000256" key="3">
    <source>
        <dbReference type="ARBA" id="ARBA00022801"/>
    </source>
</evidence>
<feature type="short sequence motif" description="Q motif" evidence="6">
    <location>
        <begin position="7"/>
        <end position="35"/>
    </location>
</feature>
<dbReference type="InterPro" id="IPR027417">
    <property type="entry name" value="P-loop_NTPase"/>
</dbReference>
<dbReference type="Pfam" id="PF00270">
    <property type="entry name" value="DEAD"/>
    <property type="match status" value="1"/>
</dbReference>
<evidence type="ECO:0000259" key="11">
    <source>
        <dbReference type="PROSITE" id="PS51195"/>
    </source>
</evidence>
<evidence type="ECO:0000256" key="5">
    <source>
        <dbReference type="ARBA" id="ARBA00022840"/>
    </source>
</evidence>
<dbReference type="PROSITE" id="PS51195">
    <property type="entry name" value="Q_MOTIF"/>
    <property type="match status" value="1"/>
</dbReference>
<dbReference type="Proteomes" id="UP000301870">
    <property type="component" value="Chromosome 18"/>
</dbReference>
<protein>
    <recommendedName>
        <fullName evidence="1">RNA helicase</fullName>
        <ecNumber evidence="1">3.6.4.13</ecNumber>
    </recommendedName>
</protein>
<dbReference type="PANTHER" id="PTHR47959">
    <property type="entry name" value="ATP-DEPENDENT RNA HELICASE RHLE-RELATED"/>
    <property type="match status" value="1"/>
</dbReference>
<dbReference type="GO" id="GO:0003676">
    <property type="term" value="F:nucleic acid binding"/>
    <property type="evidence" value="ECO:0007669"/>
    <property type="project" value="InterPro"/>
</dbReference>
<dbReference type="PANTHER" id="PTHR47959:SF24">
    <property type="entry name" value="ATP-DEPENDENT RNA HELICASE"/>
    <property type="match status" value="1"/>
</dbReference>
<accession>A0A9J7IS35</accession>
<dbReference type="PROSITE" id="PS51192">
    <property type="entry name" value="HELICASE_ATP_BIND_1"/>
    <property type="match status" value="1"/>
</dbReference>
<feature type="domain" description="Helicase ATP-binding" evidence="9">
    <location>
        <begin position="38"/>
        <end position="209"/>
    </location>
</feature>
<dbReference type="PROSITE" id="PS51194">
    <property type="entry name" value="HELICASE_CTER"/>
    <property type="match status" value="1"/>
</dbReference>
<dbReference type="SMART" id="SM00490">
    <property type="entry name" value="HELICc"/>
    <property type="match status" value="1"/>
</dbReference>
<keyword evidence="3 7" id="KW-0378">Hydrolase</keyword>
<dbReference type="GO" id="GO:0003724">
    <property type="term" value="F:RNA helicase activity"/>
    <property type="evidence" value="ECO:0007669"/>
    <property type="project" value="UniProtKB-EC"/>
</dbReference>
<comment type="similarity">
    <text evidence="7">Belongs to the DEAD box helicase family.</text>
</comment>
<sequence length="546" mass="61689">MNENDGKEFAGLGVKTWLIKELFNLGIRSPTPIQKGCISRILAGDDCIGAAKTGSGKTFAFALPILQHLAEDPYGIFALVLTPTHELAYQIADQFSILGQPLKLRVCIVTGGSDQLEESLKLAKRPHIVVAMPGRLADHITGCDTFSLKKIKYLVLDEADRLFSESFQDDLETIFNALPAKRQNLLFSATITEDVRESKILPLNKDKLLTWTETDSQLTVSTLDQRYVVCPAYARDVYLVQTLRKYRETKPSSHIIVFTDTKKECQVLSMMLNAISMDNVCLHGFMRQKERVAALTQFRSNLKCTLVATNVAARGLDIPTVDLVVNHKLPLEPKEYIHRVGRTARAGRSGMAISLITPYDILRLGEIEEAIKTKLTEYKIDDDEAVKIFTTVSVTRREQEAQLDNEEFEQRKRNYRVKRWIQAGVDPDMMEEGLEEMRRKRIKAAKKAKLAKIKEVQAQIQAEKPSKDDNRLQNDAADIDTSIKEGLKKVNKSLMKKDDRFKDVIGKITKIKRKADNVKAKKDLEESSAKKKKKIKGNKGELKNKI</sequence>
<evidence type="ECO:0000256" key="8">
    <source>
        <dbReference type="SAM" id="MobiDB-lite"/>
    </source>
</evidence>
<dbReference type="CTD" id="35917"/>
<dbReference type="OrthoDB" id="10261904at2759"/>
<dbReference type="GO" id="GO:0016787">
    <property type="term" value="F:hydrolase activity"/>
    <property type="evidence" value="ECO:0007669"/>
    <property type="project" value="UniProtKB-KW"/>
</dbReference>
<keyword evidence="2 7" id="KW-0547">Nucleotide-binding</keyword>
<dbReference type="GO" id="GO:0005829">
    <property type="term" value="C:cytosol"/>
    <property type="evidence" value="ECO:0007669"/>
    <property type="project" value="TreeGrafter"/>
</dbReference>
<dbReference type="InterPro" id="IPR011545">
    <property type="entry name" value="DEAD/DEAH_box_helicase_dom"/>
</dbReference>
<dbReference type="InterPro" id="IPR014001">
    <property type="entry name" value="Helicase_ATP-bd"/>
</dbReference>
<dbReference type="CDD" id="cd18787">
    <property type="entry name" value="SF2_C_DEAD"/>
    <property type="match status" value="1"/>
</dbReference>
<dbReference type="KEGG" id="sliu:111354538"/>
<feature type="compositionally biased region" description="Basic and acidic residues" evidence="8">
    <location>
        <begin position="516"/>
        <end position="529"/>
    </location>
</feature>
<evidence type="ECO:0000313" key="12">
    <source>
        <dbReference type="Proteomes" id="UP000301870"/>
    </source>
</evidence>
<evidence type="ECO:0000313" key="13">
    <source>
        <dbReference type="RefSeq" id="XP_022823829.1"/>
    </source>
</evidence>
<dbReference type="Pfam" id="PF00271">
    <property type="entry name" value="Helicase_C"/>
    <property type="match status" value="1"/>
</dbReference>
<evidence type="ECO:0000259" key="9">
    <source>
        <dbReference type="PROSITE" id="PS51192"/>
    </source>
</evidence>
<keyword evidence="5 7" id="KW-0067">ATP-binding</keyword>
<dbReference type="InterPro" id="IPR001650">
    <property type="entry name" value="Helicase_C-like"/>
</dbReference>
<dbReference type="EC" id="3.6.4.13" evidence="1"/>
<evidence type="ECO:0000256" key="4">
    <source>
        <dbReference type="ARBA" id="ARBA00022806"/>
    </source>
</evidence>
<reference evidence="13" key="1">
    <citation type="submission" date="2025-08" db="UniProtKB">
        <authorList>
            <consortium name="RefSeq"/>
        </authorList>
    </citation>
    <scope>IDENTIFICATION</scope>
    <source>
        <strain evidence="13">Ishihara</strain>
        <tissue evidence="13">Whole body</tissue>
    </source>
</reference>